<feature type="binding site" evidence="6">
    <location>
        <begin position="11"/>
        <end position="16"/>
    </location>
    <ligand>
        <name>ATP</name>
        <dbReference type="ChEBI" id="CHEBI:30616"/>
    </ligand>
</feature>
<dbReference type="PROSITE" id="PS51219">
    <property type="entry name" value="DPCK"/>
    <property type="match status" value="1"/>
</dbReference>
<dbReference type="Pfam" id="PF01121">
    <property type="entry name" value="CoaE"/>
    <property type="match status" value="1"/>
</dbReference>
<dbReference type="STRING" id="1848.SAMN05443637_12411"/>
<dbReference type="GO" id="GO:0015937">
    <property type="term" value="P:coenzyme A biosynthetic process"/>
    <property type="evidence" value="ECO:0007669"/>
    <property type="project" value="UniProtKB-UniRule"/>
</dbReference>
<keyword evidence="5 6" id="KW-0067">ATP-binding</keyword>
<keyword evidence="3 6" id="KW-0963">Cytoplasm</keyword>
<evidence type="ECO:0000256" key="2">
    <source>
        <dbReference type="ARBA" id="ARBA00011058"/>
    </source>
</evidence>
<dbReference type="NCBIfam" id="NF002879">
    <property type="entry name" value="PRK03333.1"/>
    <property type="match status" value="1"/>
</dbReference>
<comment type="function">
    <text evidence="6">Catalyzes the phosphorylation of the 3'-hydroxyl group of dephosphocoenzyme A to form coenzyme A.</text>
</comment>
<dbReference type="Gene3D" id="3.40.50.300">
    <property type="entry name" value="P-loop containing nucleotide triphosphate hydrolases"/>
    <property type="match status" value="1"/>
</dbReference>
<dbReference type="Proteomes" id="UP000184363">
    <property type="component" value="Unassembled WGS sequence"/>
</dbReference>
<organism evidence="8 9">
    <name type="scientific">Pseudonocardia thermophila</name>
    <dbReference type="NCBI Taxonomy" id="1848"/>
    <lineage>
        <taxon>Bacteria</taxon>
        <taxon>Bacillati</taxon>
        <taxon>Actinomycetota</taxon>
        <taxon>Actinomycetes</taxon>
        <taxon>Pseudonocardiales</taxon>
        <taxon>Pseudonocardiaceae</taxon>
        <taxon>Pseudonocardia</taxon>
    </lineage>
</organism>
<dbReference type="EMBL" id="FRAP01000024">
    <property type="protein sequence ID" value="SHL30609.1"/>
    <property type="molecule type" value="Genomic_DNA"/>
</dbReference>
<dbReference type="InterPro" id="IPR027417">
    <property type="entry name" value="P-loop_NTPase"/>
</dbReference>
<dbReference type="GO" id="GO:0005524">
    <property type="term" value="F:ATP binding"/>
    <property type="evidence" value="ECO:0007669"/>
    <property type="project" value="UniProtKB-UniRule"/>
</dbReference>
<dbReference type="CDD" id="cd02022">
    <property type="entry name" value="DPCK"/>
    <property type="match status" value="1"/>
</dbReference>
<dbReference type="AlphaFoldDB" id="A0A1M6ZJT7"/>
<dbReference type="HAMAP" id="MF_00376">
    <property type="entry name" value="Dephospho_CoA_kinase"/>
    <property type="match status" value="1"/>
</dbReference>
<dbReference type="InterPro" id="IPR001977">
    <property type="entry name" value="Depp_CoAkinase"/>
</dbReference>
<dbReference type="PANTHER" id="PTHR10695:SF46">
    <property type="entry name" value="BIFUNCTIONAL COENZYME A SYNTHASE-RELATED"/>
    <property type="match status" value="1"/>
</dbReference>
<comment type="similarity">
    <text evidence="1">In the N-terminal section; belongs to the CoaE family.</text>
</comment>
<dbReference type="UniPathway" id="UPA00241">
    <property type="reaction ID" value="UER00356"/>
</dbReference>
<dbReference type="OrthoDB" id="9812943at2"/>
<name>A0A1M6ZJT7_PSETH</name>
<comment type="subcellular location">
    <subcellularLocation>
        <location evidence="6">Cytoplasm</location>
    </subcellularLocation>
</comment>
<dbReference type="RefSeq" id="WP_073459872.1">
    <property type="nucleotide sequence ID" value="NZ_CALGVN010000007.1"/>
</dbReference>
<dbReference type="InterPro" id="IPR007344">
    <property type="entry name" value="GrpB/CoaE"/>
</dbReference>
<dbReference type="SUPFAM" id="SSF81301">
    <property type="entry name" value="Nucleotidyltransferase"/>
    <property type="match status" value="1"/>
</dbReference>
<protein>
    <recommendedName>
        <fullName evidence="6 7">Dephospho-CoA kinase</fullName>
        <ecNumber evidence="6 7">2.7.1.24</ecNumber>
    </recommendedName>
    <alternativeName>
        <fullName evidence="6">Dephosphocoenzyme A kinase</fullName>
    </alternativeName>
</protein>
<keyword evidence="9" id="KW-1185">Reference proteome</keyword>
<keyword evidence="6" id="KW-0808">Transferase</keyword>
<comment type="similarity">
    <text evidence="2">In the C-terminal section; belongs to the UPF0157 (GrpB) family.</text>
</comment>
<evidence type="ECO:0000313" key="9">
    <source>
        <dbReference type="Proteomes" id="UP000184363"/>
    </source>
</evidence>
<dbReference type="NCBIfam" id="TIGR00152">
    <property type="entry name" value="dephospho-CoA kinase"/>
    <property type="match status" value="1"/>
</dbReference>
<comment type="pathway">
    <text evidence="6">Cofactor biosynthesis; coenzyme A biosynthesis; CoA from (R)-pantothenate: step 5/5.</text>
</comment>
<dbReference type="GO" id="GO:0005737">
    <property type="term" value="C:cytoplasm"/>
    <property type="evidence" value="ECO:0007669"/>
    <property type="project" value="UniProtKB-SubCell"/>
</dbReference>
<comment type="similarity">
    <text evidence="6">Belongs to the CoaE family.</text>
</comment>
<dbReference type="PANTHER" id="PTHR10695">
    <property type="entry name" value="DEPHOSPHO-COA KINASE-RELATED"/>
    <property type="match status" value="1"/>
</dbReference>
<dbReference type="Gene3D" id="3.30.460.10">
    <property type="entry name" value="Beta Polymerase, domain 2"/>
    <property type="match status" value="1"/>
</dbReference>
<evidence type="ECO:0000256" key="7">
    <source>
        <dbReference type="NCBIfam" id="TIGR00152"/>
    </source>
</evidence>
<comment type="catalytic activity">
    <reaction evidence="6">
        <text>3'-dephospho-CoA + ATP = ADP + CoA + H(+)</text>
        <dbReference type="Rhea" id="RHEA:18245"/>
        <dbReference type="ChEBI" id="CHEBI:15378"/>
        <dbReference type="ChEBI" id="CHEBI:30616"/>
        <dbReference type="ChEBI" id="CHEBI:57287"/>
        <dbReference type="ChEBI" id="CHEBI:57328"/>
        <dbReference type="ChEBI" id="CHEBI:456216"/>
        <dbReference type="EC" id="2.7.1.24"/>
    </reaction>
</comment>
<dbReference type="EC" id="2.7.1.24" evidence="6 7"/>
<reference evidence="8 9" key="1">
    <citation type="submission" date="2016-11" db="EMBL/GenBank/DDBJ databases">
        <authorList>
            <person name="Jaros S."/>
            <person name="Januszkiewicz K."/>
            <person name="Wedrychowicz H."/>
        </authorList>
    </citation>
    <scope>NUCLEOTIDE SEQUENCE [LARGE SCALE GENOMIC DNA]</scope>
    <source>
        <strain evidence="8 9">DSM 43832</strain>
    </source>
</reference>
<proteinExistence type="inferred from homology"/>
<evidence type="ECO:0000256" key="1">
    <source>
        <dbReference type="ARBA" id="ARBA00008826"/>
    </source>
</evidence>
<gene>
    <name evidence="6" type="primary">coaE</name>
    <name evidence="8" type="ORF">SAMN05443637_12411</name>
</gene>
<keyword evidence="6 8" id="KW-0418">Kinase</keyword>
<evidence type="ECO:0000256" key="3">
    <source>
        <dbReference type="ARBA" id="ARBA00022490"/>
    </source>
</evidence>
<evidence type="ECO:0000256" key="5">
    <source>
        <dbReference type="ARBA" id="ARBA00022840"/>
    </source>
</evidence>
<evidence type="ECO:0000256" key="6">
    <source>
        <dbReference type="HAMAP-Rule" id="MF_00376"/>
    </source>
</evidence>
<evidence type="ECO:0000313" key="8">
    <source>
        <dbReference type="EMBL" id="SHL30609.1"/>
    </source>
</evidence>
<dbReference type="GO" id="GO:0004140">
    <property type="term" value="F:dephospho-CoA kinase activity"/>
    <property type="evidence" value="ECO:0007669"/>
    <property type="project" value="UniProtKB-UniRule"/>
</dbReference>
<keyword evidence="4 6" id="KW-0547">Nucleotide-binding</keyword>
<keyword evidence="6" id="KW-0173">Coenzyme A biosynthesis</keyword>
<dbReference type="InterPro" id="IPR043519">
    <property type="entry name" value="NT_sf"/>
</dbReference>
<accession>A0A1M6ZJT7</accession>
<dbReference type="SUPFAM" id="SSF52540">
    <property type="entry name" value="P-loop containing nucleoside triphosphate hydrolases"/>
    <property type="match status" value="1"/>
</dbReference>
<sequence>MLQVGLTGGIGSGKSTVARRLVARGAVLVDADVLAREVVAAGTDGFAAVVAEFGERVVGPDGELDRPALGAIVFNDDAARAKLNGIVHPRVRERANQLVAEAPPDAIVVQDVPLLVEGGMAARFALVVVVHADVETRVARLVGQRGMAEDDARARIAAQADEAARRAVADAWLDNCGGPEELEAAVDRLWDERLVPFEANLRAGRPAVARPGLHPADPAWAAAGARLVARVAHAAGELARGVEHIGPTAVPDLPAPDVVEIQLGVSSLSNAVTLRDNLAAVGFVPDPSGDDAETRCFRSADPARPAKLQVREAGSDRWRAALLARDWLRADAGARAERARHDAERAAGAGDDQYAELERRWWEDVAVIAAGWAASSGWAPSLH</sequence>
<evidence type="ECO:0000256" key="4">
    <source>
        <dbReference type="ARBA" id="ARBA00022741"/>
    </source>
</evidence>
<dbReference type="Pfam" id="PF04229">
    <property type="entry name" value="GrpB"/>
    <property type="match status" value="1"/>
</dbReference>